<sequence length="111" mass="12597">MKETFNLIGDRNNKFRILQLEIFDELCRILYPVNPSFTPEKGKASVIMFVGQGSEKTICTKYAYYHLKKGWKPALVCANTSRAGAFDQLEQNATNAKIPFYERVGSCECCS</sequence>
<evidence type="ECO:0000313" key="5">
    <source>
        <dbReference type="Proteomes" id="UP001064489"/>
    </source>
</evidence>
<dbReference type="GO" id="GO:0003924">
    <property type="term" value="F:GTPase activity"/>
    <property type="evidence" value="ECO:0007669"/>
    <property type="project" value="InterPro"/>
</dbReference>
<accession>A0AAD5IPS9</accession>
<evidence type="ECO:0000259" key="3">
    <source>
        <dbReference type="Pfam" id="PF00448"/>
    </source>
</evidence>
<keyword evidence="5" id="KW-1185">Reference proteome</keyword>
<dbReference type="GO" id="GO:0005786">
    <property type="term" value="C:signal recognition particle, endoplasmic reticulum targeting"/>
    <property type="evidence" value="ECO:0007669"/>
    <property type="project" value="TreeGrafter"/>
</dbReference>
<proteinExistence type="predicted"/>
<keyword evidence="1" id="KW-0547">Nucleotide-binding</keyword>
<dbReference type="Gene3D" id="3.40.50.300">
    <property type="entry name" value="P-loop containing nucleotide triphosphate hydrolases"/>
    <property type="match status" value="1"/>
</dbReference>
<dbReference type="Proteomes" id="UP001064489">
    <property type="component" value="Chromosome 8"/>
</dbReference>
<keyword evidence="2" id="KW-0342">GTP-binding</keyword>
<dbReference type="PANTHER" id="PTHR11564">
    <property type="entry name" value="SIGNAL RECOGNITION PARTICLE 54K PROTEIN SRP54"/>
    <property type="match status" value="1"/>
</dbReference>
<gene>
    <name evidence="4" type="ORF">LWI28_003017</name>
</gene>
<dbReference type="GO" id="GO:0005525">
    <property type="term" value="F:GTP binding"/>
    <property type="evidence" value="ECO:0007669"/>
    <property type="project" value="UniProtKB-KW"/>
</dbReference>
<reference evidence="4" key="1">
    <citation type="journal article" date="2022" name="Plant J.">
        <title>Strategies of tolerance reflected in two North American maple genomes.</title>
        <authorList>
            <person name="McEvoy S.L."/>
            <person name="Sezen U.U."/>
            <person name="Trouern-Trend A."/>
            <person name="McMahon S.M."/>
            <person name="Schaberg P.G."/>
            <person name="Yang J."/>
            <person name="Wegrzyn J.L."/>
            <person name="Swenson N.G."/>
        </authorList>
    </citation>
    <scope>NUCLEOTIDE SEQUENCE</scope>
    <source>
        <strain evidence="4">91603</strain>
    </source>
</reference>
<evidence type="ECO:0000313" key="4">
    <source>
        <dbReference type="EMBL" id="KAI9173550.1"/>
    </source>
</evidence>
<feature type="domain" description="SRP54-type proteins GTP-binding" evidence="3">
    <location>
        <begin position="45"/>
        <end position="103"/>
    </location>
</feature>
<comment type="caution">
    <text evidence="4">The sequence shown here is derived from an EMBL/GenBank/DDBJ whole genome shotgun (WGS) entry which is preliminary data.</text>
</comment>
<name>A0AAD5IPS9_ACENE</name>
<dbReference type="EMBL" id="JAJSOW010000103">
    <property type="protein sequence ID" value="KAI9173550.1"/>
    <property type="molecule type" value="Genomic_DNA"/>
</dbReference>
<evidence type="ECO:0000256" key="2">
    <source>
        <dbReference type="ARBA" id="ARBA00023134"/>
    </source>
</evidence>
<dbReference type="Pfam" id="PF00448">
    <property type="entry name" value="SRP54"/>
    <property type="match status" value="1"/>
</dbReference>
<dbReference type="GO" id="GO:0008312">
    <property type="term" value="F:7S RNA binding"/>
    <property type="evidence" value="ECO:0007669"/>
    <property type="project" value="TreeGrafter"/>
</dbReference>
<dbReference type="InterPro" id="IPR022941">
    <property type="entry name" value="SRP54"/>
</dbReference>
<dbReference type="InterPro" id="IPR000897">
    <property type="entry name" value="SRP54_GTPase_dom"/>
</dbReference>
<dbReference type="InterPro" id="IPR027417">
    <property type="entry name" value="P-loop_NTPase"/>
</dbReference>
<dbReference type="GO" id="GO:0030942">
    <property type="term" value="F:endoplasmic reticulum signal peptide binding"/>
    <property type="evidence" value="ECO:0007669"/>
    <property type="project" value="TreeGrafter"/>
</dbReference>
<dbReference type="AlphaFoldDB" id="A0AAD5IPS9"/>
<dbReference type="GO" id="GO:0005829">
    <property type="term" value="C:cytosol"/>
    <property type="evidence" value="ECO:0007669"/>
    <property type="project" value="TreeGrafter"/>
</dbReference>
<dbReference type="GO" id="GO:0006616">
    <property type="term" value="P:SRP-dependent cotranslational protein targeting to membrane, translocation"/>
    <property type="evidence" value="ECO:0007669"/>
    <property type="project" value="TreeGrafter"/>
</dbReference>
<protein>
    <recommendedName>
        <fullName evidence="3">SRP54-type proteins GTP-binding domain-containing protein</fullName>
    </recommendedName>
</protein>
<evidence type="ECO:0000256" key="1">
    <source>
        <dbReference type="ARBA" id="ARBA00022741"/>
    </source>
</evidence>
<reference evidence="4" key="2">
    <citation type="submission" date="2023-02" db="EMBL/GenBank/DDBJ databases">
        <authorList>
            <person name="Swenson N.G."/>
            <person name="Wegrzyn J.L."/>
            <person name="Mcevoy S.L."/>
        </authorList>
    </citation>
    <scope>NUCLEOTIDE SEQUENCE</scope>
    <source>
        <strain evidence="4">91603</strain>
        <tissue evidence="4">Leaf</tissue>
    </source>
</reference>
<dbReference type="PANTHER" id="PTHR11564:SF5">
    <property type="entry name" value="SIGNAL RECOGNITION PARTICLE SUBUNIT SRP54"/>
    <property type="match status" value="1"/>
</dbReference>
<organism evidence="4 5">
    <name type="scientific">Acer negundo</name>
    <name type="common">Box elder</name>
    <dbReference type="NCBI Taxonomy" id="4023"/>
    <lineage>
        <taxon>Eukaryota</taxon>
        <taxon>Viridiplantae</taxon>
        <taxon>Streptophyta</taxon>
        <taxon>Embryophyta</taxon>
        <taxon>Tracheophyta</taxon>
        <taxon>Spermatophyta</taxon>
        <taxon>Magnoliopsida</taxon>
        <taxon>eudicotyledons</taxon>
        <taxon>Gunneridae</taxon>
        <taxon>Pentapetalae</taxon>
        <taxon>rosids</taxon>
        <taxon>malvids</taxon>
        <taxon>Sapindales</taxon>
        <taxon>Sapindaceae</taxon>
        <taxon>Hippocastanoideae</taxon>
        <taxon>Acereae</taxon>
        <taxon>Acer</taxon>
    </lineage>
</organism>